<dbReference type="EMBL" id="BMAW01096260">
    <property type="protein sequence ID" value="GFS73934.1"/>
    <property type="molecule type" value="Genomic_DNA"/>
</dbReference>
<gene>
    <name evidence="1" type="ORF">NPIL_167291</name>
</gene>
<dbReference type="Proteomes" id="UP000887013">
    <property type="component" value="Unassembled WGS sequence"/>
</dbReference>
<accession>A0A8X6MRJ5</accession>
<proteinExistence type="predicted"/>
<evidence type="ECO:0000313" key="1">
    <source>
        <dbReference type="EMBL" id="GFS73934.1"/>
    </source>
</evidence>
<protein>
    <submittedName>
        <fullName evidence="1">Uncharacterized protein</fullName>
    </submittedName>
</protein>
<organism evidence="1 2">
    <name type="scientific">Nephila pilipes</name>
    <name type="common">Giant wood spider</name>
    <name type="synonym">Nephila maculata</name>
    <dbReference type="NCBI Taxonomy" id="299642"/>
    <lineage>
        <taxon>Eukaryota</taxon>
        <taxon>Metazoa</taxon>
        <taxon>Ecdysozoa</taxon>
        <taxon>Arthropoda</taxon>
        <taxon>Chelicerata</taxon>
        <taxon>Arachnida</taxon>
        <taxon>Araneae</taxon>
        <taxon>Araneomorphae</taxon>
        <taxon>Entelegynae</taxon>
        <taxon>Araneoidea</taxon>
        <taxon>Nephilidae</taxon>
        <taxon>Nephila</taxon>
    </lineage>
</organism>
<dbReference type="AlphaFoldDB" id="A0A8X6MRJ5"/>
<sequence length="105" mass="12039">MLQTLKSDFSDSSRKRIWQNDTVVSSASHIFRAVAQILDAAAMSASPLQITIVCRNPAMLDRLVRKSQRKRPIEDALVDNILRLFTWLEDFELGRTNIECSRLFT</sequence>
<evidence type="ECO:0000313" key="2">
    <source>
        <dbReference type="Proteomes" id="UP000887013"/>
    </source>
</evidence>
<keyword evidence="2" id="KW-1185">Reference proteome</keyword>
<name>A0A8X6MRJ5_NEPPI</name>
<comment type="caution">
    <text evidence="1">The sequence shown here is derived from an EMBL/GenBank/DDBJ whole genome shotgun (WGS) entry which is preliminary data.</text>
</comment>
<reference evidence="1" key="1">
    <citation type="submission" date="2020-08" db="EMBL/GenBank/DDBJ databases">
        <title>Multicomponent nature underlies the extraordinary mechanical properties of spider dragline silk.</title>
        <authorList>
            <person name="Kono N."/>
            <person name="Nakamura H."/>
            <person name="Mori M."/>
            <person name="Yoshida Y."/>
            <person name="Ohtoshi R."/>
            <person name="Malay A.D."/>
            <person name="Moran D.A.P."/>
            <person name="Tomita M."/>
            <person name="Numata K."/>
            <person name="Arakawa K."/>
        </authorList>
    </citation>
    <scope>NUCLEOTIDE SEQUENCE</scope>
</reference>